<proteinExistence type="predicted"/>
<dbReference type="OrthoDB" id="7786248at2"/>
<accession>A0A1I4A6Z8</accession>
<dbReference type="AlphaFoldDB" id="A0A1I4A6Z8"/>
<feature type="coiled-coil region" evidence="1">
    <location>
        <begin position="243"/>
        <end position="307"/>
    </location>
</feature>
<keyword evidence="2" id="KW-1133">Transmembrane helix</keyword>
<evidence type="ECO:0000313" key="3">
    <source>
        <dbReference type="EMBL" id="SFK51626.1"/>
    </source>
</evidence>
<gene>
    <name evidence="3" type="ORF">SAMN05444581_10996</name>
</gene>
<dbReference type="InterPro" id="IPR050445">
    <property type="entry name" value="Bact_polysacc_biosynth/exp"/>
</dbReference>
<keyword evidence="1" id="KW-0175">Coiled coil</keyword>
<keyword evidence="2" id="KW-0812">Transmembrane</keyword>
<reference evidence="3 4" key="1">
    <citation type="submission" date="2016-10" db="EMBL/GenBank/DDBJ databases">
        <authorList>
            <person name="de Groot N.N."/>
        </authorList>
    </citation>
    <scope>NUCLEOTIDE SEQUENCE [LARGE SCALE GENOMIC DNA]</scope>
    <source>
        <strain evidence="3 4">NE2</strain>
    </source>
</reference>
<dbReference type="STRING" id="1612308.SAMN05444581_10996"/>
<dbReference type="RefSeq" id="WP_091682458.1">
    <property type="nucleotide sequence ID" value="NZ_FOSN01000009.1"/>
</dbReference>
<keyword evidence="4" id="KW-1185">Reference proteome</keyword>
<sequence length="497" mass="54926">MSDLIRRQDVASYTQAAARAGRQQDMVDSSFLRPEASLLRWILDGFVKSWRRILLAMAATLGLTLAIILLIKPTFVANATLLVLLSSEYSPRAAGDDAKSAAIVLERDAVLKNEVEILTSPTLEKETLRKVGLERVYPDFLKPPGLLARFSRFLSAIPGDVGAFFGSSAAPPRVIEPLDIAAQKFAKDLTAAPDKAGNIIVVSFRNSDPVVAAEVVNEQISAYLAKRQELLRDTQTKALSGQAEALRAELDQAGRDYAEFKAKNNISDYGTQRQFLLREKSNTSQDLQQADRSLAQATQRLAVLQQEFDKLPKDVVQYRNVQRVLPRARTVVLDTLEVDRSRVQQELEAAKARHGADVSQLAKLDDELKSLEEKEFELERLDRKRKLVDENFRSVVKALDDRALQEDVIAKKTANVRVIQEAETPVAPTNVRLVVFAAGILLTCFAGFLATILSNVFRRGYLSQEAVEHDLGLPVLVSLPLLSSPPQPITPPDAAKP</sequence>
<dbReference type="Proteomes" id="UP000198755">
    <property type="component" value="Unassembled WGS sequence"/>
</dbReference>
<name>A0A1I4A6Z8_9HYPH</name>
<keyword evidence="2" id="KW-0472">Membrane</keyword>
<dbReference type="EMBL" id="FOSN01000009">
    <property type="protein sequence ID" value="SFK51626.1"/>
    <property type="molecule type" value="Genomic_DNA"/>
</dbReference>
<feature type="transmembrane region" description="Helical" evidence="2">
    <location>
        <begin position="53"/>
        <end position="71"/>
    </location>
</feature>
<dbReference type="PANTHER" id="PTHR32309">
    <property type="entry name" value="TYROSINE-PROTEIN KINASE"/>
    <property type="match status" value="1"/>
</dbReference>
<dbReference type="PANTHER" id="PTHR32309:SF31">
    <property type="entry name" value="CAPSULAR EXOPOLYSACCHARIDE FAMILY"/>
    <property type="match status" value="1"/>
</dbReference>
<protein>
    <submittedName>
        <fullName evidence="3">Uncharacterized protein involved in exopolysaccharide biosynthesis</fullName>
    </submittedName>
</protein>
<feature type="coiled-coil region" evidence="1">
    <location>
        <begin position="333"/>
        <end position="391"/>
    </location>
</feature>
<organism evidence="3 4">
    <name type="scientific">Methylocapsa palsarum</name>
    <dbReference type="NCBI Taxonomy" id="1612308"/>
    <lineage>
        <taxon>Bacteria</taxon>
        <taxon>Pseudomonadati</taxon>
        <taxon>Pseudomonadota</taxon>
        <taxon>Alphaproteobacteria</taxon>
        <taxon>Hyphomicrobiales</taxon>
        <taxon>Beijerinckiaceae</taxon>
        <taxon>Methylocapsa</taxon>
    </lineage>
</organism>
<evidence type="ECO:0000256" key="2">
    <source>
        <dbReference type="SAM" id="Phobius"/>
    </source>
</evidence>
<evidence type="ECO:0000256" key="1">
    <source>
        <dbReference type="SAM" id="Coils"/>
    </source>
</evidence>
<feature type="transmembrane region" description="Helical" evidence="2">
    <location>
        <begin position="433"/>
        <end position="453"/>
    </location>
</feature>
<evidence type="ECO:0000313" key="4">
    <source>
        <dbReference type="Proteomes" id="UP000198755"/>
    </source>
</evidence>